<reference evidence="10" key="1">
    <citation type="journal article" date="2019" name="Int. J. Syst. Evol. Microbiol.">
        <title>The Global Catalogue of Microorganisms (GCM) 10K type strain sequencing project: providing services to taxonomists for standard genome sequencing and annotation.</title>
        <authorList>
            <consortium name="The Broad Institute Genomics Platform"/>
            <consortium name="The Broad Institute Genome Sequencing Center for Infectious Disease"/>
            <person name="Wu L."/>
            <person name="Ma J."/>
        </authorList>
    </citation>
    <scope>NUCLEOTIDE SEQUENCE [LARGE SCALE GENOMIC DNA]</scope>
    <source>
        <strain evidence="10">CGMCC 1.16306</strain>
    </source>
</reference>
<evidence type="ECO:0000256" key="5">
    <source>
        <dbReference type="ARBA" id="ARBA00022989"/>
    </source>
</evidence>
<evidence type="ECO:0000256" key="3">
    <source>
        <dbReference type="ARBA" id="ARBA00022475"/>
    </source>
</evidence>
<name>A0ABV9GPD7_9BACL</name>
<evidence type="ECO:0000313" key="10">
    <source>
        <dbReference type="Proteomes" id="UP001596022"/>
    </source>
</evidence>
<dbReference type="Pfam" id="PF02706">
    <property type="entry name" value="Wzz"/>
    <property type="match status" value="1"/>
</dbReference>
<comment type="similarity">
    <text evidence="2">Belongs to the CpsC/CapA family.</text>
</comment>
<evidence type="ECO:0000256" key="6">
    <source>
        <dbReference type="ARBA" id="ARBA00023136"/>
    </source>
</evidence>
<feature type="domain" description="Polysaccharide chain length determinant N-terminal" evidence="8">
    <location>
        <begin position="17"/>
        <end position="104"/>
    </location>
</feature>
<keyword evidence="6 7" id="KW-0472">Membrane</keyword>
<protein>
    <submittedName>
        <fullName evidence="9">YveK family protein</fullName>
    </submittedName>
</protein>
<dbReference type="Proteomes" id="UP001596022">
    <property type="component" value="Unassembled WGS sequence"/>
</dbReference>
<accession>A0ABV9GPD7</accession>
<feature type="transmembrane region" description="Helical" evidence="7">
    <location>
        <begin position="175"/>
        <end position="195"/>
    </location>
</feature>
<dbReference type="PANTHER" id="PTHR32309">
    <property type="entry name" value="TYROSINE-PROTEIN KINASE"/>
    <property type="match status" value="1"/>
</dbReference>
<dbReference type="InterPro" id="IPR003856">
    <property type="entry name" value="LPS_length_determ_N"/>
</dbReference>
<evidence type="ECO:0000256" key="2">
    <source>
        <dbReference type="ARBA" id="ARBA00006683"/>
    </source>
</evidence>
<comment type="subcellular location">
    <subcellularLocation>
        <location evidence="1">Cell membrane</location>
        <topology evidence="1">Multi-pass membrane protein</topology>
    </subcellularLocation>
</comment>
<dbReference type="RefSeq" id="WP_376847157.1">
    <property type="nucleotide sequence ID" value="NZ_JBHSFW010000015.1"/>
</dbReference>
<proteinExistence type="inferred from homology"/>
<comment type="caution">
    <text evidence="9">The sequence shown here is derived from an EMBL/GenBank/DDBJ whole genome shotgun (WGS) entry which is preliminary data.</text>
</comment>
<sequence>MNQSEDKGHSTKGSAKEIRIKELMSVIKKRLWIIAVAVVISAIGGYAYSVYFKAKPMYQSSMRLLITTESNNMNTLMVMIKDPNVLETVSDKLSHLRSPNVLNNEIETENIDQSQIVLITVTDSNPDMAARIANTTANVFKDKAETILNFKKVQILTEAKVNPAPINPSNNHKDLYFILFGLIVGVGMVFLLNALDDTVQTEDELEKLLEAPMLGNVSKMTKKNTRTIRKQPFNDKTILNVTNLDVKKEATVQRKNIANR</sequence>
<keyword evidence="5 7" id="KW-1133">Transmembrane helix</keyword>
<evidence type="ECO:0000256" key="7">
    <source>
        <dbReference type="SAM" id="Phobius"/>
    </source>
</evidence>
<dbReference type="PANTHER" id="PTHR32309:SF31">
    <property type="entry name" value="CAPSULAR EXOPOLYSACCHARIDE FAMILY"/>
    <property type="match status" value="1"/>
</dbReference>
<gene>
    <name evidence="9" type="ORF">ACFO4N_15240</name>
</gene>
<evidence type="ECO:0000259" key="8">
    <source>
        <dbReference type="Pfam" id="PF02706"/>
    </source>
</evidence>
<feature type="transmembrane region" description="Helical" evidence="7">
    <location>
        <begin position="31"/>
        <end position="52"/>
    </location>
</feature>
<dbReference type="EMBL" id="JBHSFW010000015">
    <property type="protein sequence ID" value="MFC4620066.1"/>
    <property type="molecule type" value="Genomic_DNA"/>
</dbReference>
<evidence type="ECO:0000256" key="4">
    <source>
        <dbReference type="ARBA" id="ARBA00022692"/>
    </source>
</evidence>
<evidence type="ECO:0000313" key="9">
    <source>
        <dbReference type="EMBL" id="MFC4620066.1"/>
    </source>
</evidence>
<keyword evidence="4 7" id="KW-0812">Transmembrane</keyword>
<dbReference type="InterPro" id="IPR050445">
    <property type="entry name" value="Bact_polysacc_biosynth/exp"/>
</dbReference>
<keyword evidence="10" id="KW-1185">Reference proteome</keyword>
<organism evidence="9 10">
    <name type="scientific">Camelliibacillus cellulosilyticus</name>
    <dbReference type="NCBI Taxonomy" id="2174486"/>
    <lineage>
        <taxon>Bacteria</taxon>
        <taxon>Bacillati</taxon>
        <taxon>Bacillota</taxon>
        <taxon>Bacilli</taxon>
        <taxon>Bacillales</taxon>
        <taxon>Sporolactobacillaceae</taxon>
        <taxon>Camelliibacillus</taxon>
    </lineage>
</organism>
<keyword evidence="3" id="KW-1003">Cell membrane</keyword>
<evidence type="ECO:0000256" key="1">
    <source>
        <dbReference type="ARBA" id="ARBA00004651"/>
    </source>
</evidence>